<gene>
    <name evidence="4" type="primary">proC</name>
    <name evidence="7" type="ORF">C1702_04000</name>
</gene>
<dbReference type="NCBIfam" id="TIGR00112">
    <property type="entry name" value="proC"/>
    <property type="match status" value="1"/>
</dbReference>
<dbReference type="Proteomes" id="UP000239406">
    <property type="component" value="Unassembled WGS sequence"/>
</dbReference>
<dbReference type="InterPro" id="IPR029036">
    <property type="entry name" value="P5CR_dimer"/>
</dbReference>
<dbReference type="Gene3D" id="1.10.3730.10">
    <property type="entry name" value="ProC C-terminal domain-like"/>
    <property type="match status" value="1"/>
</dbReference>
<evidence type="ECO:0000256" key="4">
    <source>
        <dbReference type="HAMAP-Rule" id="MF_01925"/>
    </source>
</evidence>
<evidence type="ECO:0000313" key="7">
    <source>
        <dbReference type="EMBL" id="PPE71130.1"/>
    </source>
</evidence>
<dbReference type="PANTHER" id="PTHR11645">
    <property type="entry name" value="PYRROLINE-5-CARBOXYLATE REDUCTASE"/>
    <property type="match status" value="1"/>
</dbReference>
<dbReference type="FunFam" id="1.10.3730.10:FF:000001">
    <property type="entry name" value="Pyrroline-5-carboxylate reductase"/>
    <property type="match status" value="1"/>
</dbReference>
<comment type="catalytic activity">
    <reaction evidence="4 6">
        <text>L-proline + NADP(+) = (S)-1-pyrroline-5-carboxylate + NADPH + 2 H(+)</text>
        <dbReference type="Rhea" id="RHEA:14109"/>
        <dbReference type="ChEBI" id="CHEBI:15378"/>
        <dbReference type="ChEBI" id="CHEBI:17388"/>
        <dbReference type="ChEBI" id="CHEBI:57783"/>
        <dbReference type="ChEBI" id="CHEBI:58349"/>
        <dbReference type="ChEBI" id="CHEBI:60039"/>
        <dbReference type="EC" id="1.5.1.2"/>
    </reaction>
</comment>
<accession>A0A2S5T807</accession>
<keyword evidence="4" id="KW-0963">Cytoplasm</keyword>
<dbReference type="EMBL" id="PSNY01000003">
    <property type="protein sequence ID" value="PPE71130.1"/>
    <property type="molecule type" value="Genomic_DNA"/>
</dbReference>
<dbReference type="GO" id="GO:0055129">
    <property type="term" value="P:L-proline biosynthetic process"/>
    <property type="evidence" value="ECO:0007669"/>
    <property type="project" value="UniProtKB-UniRule"/>
</dbReference>
<dbReference type="EC" id="1.5.1.2" evidence="4 5"/>
<dbReference type="GO" id="GO:0004735">
    <property type="term" value="F:pyrroline-5-carboxylate reductase activity"/>
    <property type="evidence" value="ECO:0007669"/>
    <property type="project" value="UniProtKB-UniRule"/>
</dbReference>
<evidence type="ECO:0000256" key="1">
    <source>
        <dbReference type="ARBA" id="ARBA00005525"/>
    </source>
</evidence>
<reference evidence="7 8" key="1">
    <citation type="submission" date="2018-02" db="EMBL/GenBank/DDBJ databases">
        <title>Reclassifiation of [Polyangium] brachysporum DSM 7029 as Guopingzhaonella breviflexa gen. nov., sp. nov., a member of the family Comamonadaceae.</title>
        <authorList>
            <person name="Tang B."/>
        </authorList>
    </citation>
    <scope>NUCLEOTIDE SEQUENCE [LARGE SCALE GENOMIC DNA]</scope>
    <source>
        <strain evidence="7 8">DSM 15344</strain>
    </source>
</reference>
<keyword evidence="2 4" id="KW-0521">NADP</keyword>
<comment type="similarity">
    <text evidence="1 4 6">Belongs to the pyrroline-5-carboxylate reductase family.</text>
</comment>
<dbReference type="UniPathway" id="UPA00098">
    <property type="reaction ID" value="UER00361"/>
</dbReference>
<dbReference type="SUPFAM" id="SSF51735">
    <property type="entry name" value="NAD(P)-binding Rossmann-fold domains"/>
    <property type="match status" value="1"/>
</dbReference>
<dbReference type="PIRSF" id="PIRSF000193">
    <property type="entry name" value="Pyrrol-5-carb_rd"/>
    <property type="match status" value="1"/>
</dbReference>
<dbReference type="Gene3D" id="3.40.50.720">
    <property type="entry name" value="NAD(P)-binding Rossmann-like Domain"/>
    <property type="match status" value="1"/>
</dbReference>
<dbReference type="HAMAP" id="MF_01925">
    <property type="entry name" value="P5C_reductase"/>
    <property type="match status" value="1"/>
</dbReference>
<keyword evidence="4 6" id="KW-0028">Amino-acid biosynthesis</keyword>
<dbReference type="InterPro" id="IPR053790">
    <property type="entry name" value="P5CR-like_CS"/>
</dbReference>
<keyword evidence="8" id="KW-1185">Reference proteome</keyword>
<dbReference type="Pfam" id="PF14748">
    <property type="entry name" value="P5CR_dimer"/>
    <property type="match status" value="1"/>
</dbReference>
<dbReference type="InterPro" id="IPR000304">
    <property type="entry name" value="Pyrroline-COOH_reductase"/>
</dbReference>
<organism evidence="7 8">
    <name type="scientific">Caldimonas thermodepolymerans</name>
    <dbReference type="NCBI Taxonomy" id="215580"/>
    <lineage>
        <taxon>Bacteria</taxon>
        <taxon>Pseudomonadati</taxon>
        <taxon>Pseudomonadota</taxon>
        <taxon>Betaproteobacteria</taxon>
        <taxon>Burkholderiales</taxon>
        <taxon>Sphaerotilaceae</taxon>
        <taxon>Caldimonas</taxon>
    </lineage>
</organism>
<dbReference type="InterPro" id="IPR036291">
    <property type="entry name" value="NAD(P)-bd_dom_sf"/>
</dbReference>
<comment type="catalytic activity">
    <reaction evidence="4">
        <text>L-proline + NAD(+) = (S)-1-pyrroline-5-carboxylate + NADH + 2 H(+)</text>
        <dbReference type="Rhea" id="RHEA:14105"/>
        <dbReference type="ChEBI" id="CHEBI:15378"/>
        <dbReference type="ChEBI" id="CHEBI:17388"/>
        <dbReference type="ChEBI" id="CHEBI:57540"/>
        <dbReference type="ChEBI" id="CHEBI:57945"/>
        <dbReference type="ChEBI" id="CHEBI:60039"/>
        <dbReference type="EC" id="1.5.1.2"/>
    </reaction>
</comment>
<dbReference type="InterPro" id="IPR028939">
    <property type="entry name" value="P5C_Rdtase_cat_N"/>
</dbReference>
<evidence type="ECO:0000256" key="5">
    <source>
        <dbReference type="NCBIfam" id="TIGR00112"/>
    </source>
</evidence>
<sequence length="272" mass="28324">MDTSTAIAFIGGGNMASALIGGLRASGHAASDLIVIEPSAEQRERLARQYGVQALAAAGPELARAGTVVWAVKPQLFKAAAEPCRAHLPPALHLSVMAGIRSDAIVAATGSVRVVRAMPNTPALIGQGISGLYARPEVSAGEREAVAQLMAPTGRTVWVAQEAELDAVTALSGSGPAYVFYFIEAMIEAAQAMGLSADQGRELALATFAGATELARRSDEPPEVLRERVTSKGGTTYAALTSMEAAQVKHAFIQAMQAARQRAQELGDEFGR</sequence>
<dbReference type="Pfam" id="PF03807">
    <property type="entry name" value="F420_oxidored"/>
    <property type="match status" value="1"/>
</dbReference>
<comment type="pathway">
    <text evidence="4 6">Amino-acid biosynthesis; L-proline biosynthesis; L-proline from L-glutamate 5-semialdehyde: step 1/1.</text>
</comment>
<dbReference type="PANTHER" id="PTHR11645:SF0">
    <property type="entry name" value="PYRROLINE-5-CARBOXYLATE REDUCTASE 3"/>
    <property type="match status" value="1"/>
</dbReference>
<evidence type="ECO:0000313" key="8">
    <source>
        <dbReference type="Proteomes" id="UP000239406"/>
    </source>
</evidence>
<evidence type="ECO:0000256" key="2">
    <source>
        <dbReference type="ARBA" id="ARBA00022857"/>
    </source>
</evidence>
<protein>
    <recommendedName>
        <fullName evidence="4 5">Pyrroline-5-carboxylate reductase</fullName>
        <shortName evidence="4">P5C reductase</shortName>
        <shortName evidence="4">P5CR</shortName>
        <ecNumber evidence="4 5">1.5.1.2</ecNumber>
    </recommendedName>
    <alternativeName>
        <fullName evidence="4">PCA reductase</fullName>
    </alternativeName>
</protein>
<evidence type="ECO:0000256" key="3">
    <source>
        <dbReference type="ARBA" id="ARBA00023002"/>
    </source>
</evidence>
<proteinExistence type="inferred from homology"/>
<evidence type="ECO:0000256" key="6">
    <source>
        <dbReference type="RuleBase" id="RU003903"/>
    </source>
</evidence>
<comment type="subcellular location">
    <subcellularLocation>
        <location evidence="4">Cytoplasm</location>
    </subcellularLocation>
</comment>
<dbReference type="AlphaFoldDB" id="A0A2S5T807"/>
<dbReference type="GO" id="GO:0005737">
    <property type="term" value="C:cytoplasm"/>
    <property type="evidence" value="ECO:0007669"/>
    <property type="project" value="UniProtKB-SubCell"/>
</dbReference>
<dbReference type="RefSeq" id="WP_104356391.1">
    <property type="nucleotide sequence ID" value="NZ_CALFFA010000016.1"/>
</dbReference>
<keyword evidence="4 6" id="KW-0641">Proline biosynthesis</keyword>
<dbReference type="PROSITE" id="PS00521">
    <property type="entry name" value="P5CR"/>
    <property type="match status" value="1"/>
</dbReference>
<name>A0A2S5T807_9BURK</name>
<comment type="function">
    <text evidence="4">Catalyzes the reduction of 1-pyrroline-5-carboxylate (PCA) to L-proline.</text>
</comment>
<comment type="caution">
    <text evidence="7">The sequence shown here is derived from an EMBL/GenBank/DDBJ whole genome shotgun (WGS) entry which is preliminary data.</text>
</comment>
<dbReference type="InterPro" id="IPR008927">
    <property type="entry name" value="6-PGluconate_DH-like_C_sf"/>
</dbReference>
<keyword evidence="3 4" id="KW-0560">Oxidoreductase</keyword>
<dbReference type="SUPFAM" id="SSF48179">
    <property type="entry name" value="6-phosphogluconate dehydrogenase C-terminal domain-like"/>
    <property type="match status" value="1"/>
</dbReference>